<proteinExistence type="predicted"/>
<feature type="region of interest" description="Disordered" evidence="1">
    <location>
        <begin position="26"/>
        <end position="58"/>
    </location>
</feature>
<evidence type="ECO:0000256" key="1">
    <source>
        <dbReference type="SAM" id="MobiDB-lite"/>
    </source>
</evidence>
<organism evidence="2">
    <name type="scientific">gut metagenome</name>
    <dbReference type="NCBI Taxonomy" id="749906"/>
    <lineage>
        <taxon>unclassified sequences</taxon>
        <taxon>metagenomes</taxon>
        <taxon>organismal metagenomes</taxon>
    </lineage>
</organism>
<protein>
    <submittedName>
        <fullName evidence="2">Uncharacterized protein</fullName>
    </submittedName>
</protein>
<name>J9GYW3_9ZZZZ</name>
<dbReference type="AlphaFoldDB" id="J9GYW3"/>
<accession>J9GYW3</accession>
<reference evidence="2" key="1">
    <citation type="journal article" date="2012" name="PLoS ONE">
        <title>Gene sets for utilization of primary and secondary nutrition supplies in the distal gut of endangered iberian lynx.</title>
        <authorList>
            <person name="Alcaide M."/>
            <person name="Messina E."/>
            <person name="Richter M."/>
            <person name="Bargiela R."/>
            <person name="Peplies J."/>
            <person name="Huws S.A."/>
            <person name="Newbold C.J."/>
            <person name="Golyshin P.N."/>
            <person name="Simon M.A."/>
            <person name="Lopez G."/>
            <person name="Yakimov M.M."/>
            <person name="Ferrer M."/>
        </authorList>
    </citation>
    <scope>NUCLEOTIDE SEQUENCE</scope>
</reference>
<gene>
    <name evidence="2" type="ORF">EVA_03467</name>
</gene>
<comment type="caution">
    <text evidence="2">The sequence shown here is derived from an EMBL/GenBank/DDBJ whole genome shotgun (WGS) entry which is preliminary data.</text>
</comment>
<feature type="region of interest" description="Disordered" evidence="1">
    <location>
        <begin position="73"/>
        <end position="101"/>
    </location>
</feature>
<evidence type="ECO:0000313" key="2">
    <source>
        <dbReference type="EMBL" id="EJX08423.1"/>
    </source>
</evidence>
<sequence>MVFLSTPPAGFIVLFVWHYAISSVSSPDSGSSSSSSASSRNSVSGSSSSSSAYSSKFSSSDSSSTAFSASLSSSTSSSSLVSSASSSRPTSTVSSGCSSSFHLASTSSTAFSMMRMMKSFCLTPSFVTAHLTLWNNSSVTCTANVLFSMLSSPLFSSLLKCSSITCRINICVLVSFLRSRLVPSHVIPPGSFRICSSSLP</sequence>
<dbReference type="EMBL" id="AMCI01000628">
    <property type="protein sequence ID" value="EJX08423.1"/>
    <property type="molecule type" value="Genomic_DNA"/>
</dbReference>